<feature type="non-terminal residue" evidence="1">
    <location>
        <position position="64"/>
    </location>
</feature>
<evidence type="ECO:0000313" key="1">
    <source>
        <dbReference type="EMBL" id="PON60186.1"/>
    </source>
</evidence>
<reference evidence="2" key="1">
    <citation type="submission" date="2016-06" db="EMBL/GenBank/DDBJ databases">
        <title>Parallel loss of symbiosis genes in relatives of nitrogen-fixing non-legume Parasponia.</title>
        <authorList>
            <person name="Van Velzen R."/>
            <person name="Holmer R."/>
            <person name="Bu F."/>
            <person name="Rutten L."/>
            <person name="Van Zeijl A."/>
            <person name="Liu W."/>
            <person name="Santuari L."/>
            <person name="Cao Q."/>
            <person name="Sharma T."/>
            <person name="Shen D."/>
            <person name="Roswanjaya Y."/>
            <person name="Wardhani T."/>
            <person name="Kalhor M.S."/>
            <person name="Jansen J."/>
            <person name="Van den Hoogen J."/>
            <person name="Gungor B."/>
            <person name="Hartog M."/>
            <person name="Hontelez J."/>
            <person name="Verver J."/>
            <person name="Yang W.-C."/>
            <person name="Schijlen E."/>
            <person name="Repin R."/>
            <person name="Schilthuizen M."/>
            <person name="Schranz E."/>
            <person name="Heidstra R."/>
            <person name="Miyata K."/>
            <person name="Fedorova E."/>
            <person name="Kohlen W."/>
            <person name="Bisseling T."/>
            <person name="Smit S."/>
            <person name="Geurts R."/>
        </authorList>
    </citation>
    <scope>NUCLEOTIDE SEQUENCE [LARGE SCALE GENOMIC DNA]</scope>
    <source>
        <strain evidence="2">cv. WU1-14</strain>
    </source>
</reference>
<proteinExistence type="predicted"/>
<comment type="caution">
    <text evidence="1">The sequence shown here is derived from an EMBL/GenBank/DDBJ whole genome shotgun (WGS) entry which is preliminary data.</text>
</comment>
<sequence>MTTKFALLKRVTKSPKYKLIQMLVEVVHNFKKVVRRVQARPPNVQGQLPIYETISIQNSKMRLM</sequence>
<protein>
    <submittedName>
        <fullName evidence="1">Uncharacterized protein</fullName>
    </submittedName>
</protein>
<dbReference type="EMBL" id="JXTB01000133">
    <property type="protein sequence ID" value="PON60186.1"/>
    <property type="molecule type" value="Genomic_DNA"/>
</dbReference>
<name>A0A2P5CGK7_PARAD</name>
<keyword evidence="2" id="KW-1185">Reference proteome</keyword>
<accession>A0A2P5CGK7</accession>
<dbReference type="AlphaFoldDB" id="A0A2P5CGK7"/>
<organism evidence="1 2">
    <name type="scientific">Parasponia andersonii</name>
    <name type="common">Sponia andersonii</name>
    <dbReference type="NCBI Taxonomy" id="3476"/>
    <lineage>
        <taxon>Eukaryota</taxon>
        <taxon>Viridiplantae</taxon>
        <taxon>Streptophyta</taxon>
        <taxon>Embryophyta</taxon>
        <taxon>Tracheophyta</taxon>
        <taxon>Spermatophyta</taxon>
        <taxon>Magnoliopsida</taxon>
        <taxon>eudicotyledons</taxon>
        <taxon>Gunneridae</taxon>
        <taxon>Pentapetalae</taxon>
        <taxon>rosids</taxon>
        <taxon>fabids</taxon>
        <taxon>Rosales</taxon>
        <taxon>Cannabaceae</taxon>
        <taxon>Parasponia</taxon>
    </lineage>
</organism>
<gene>
    <name evidence="1" type="ORF">PanWU01x14_155110</name>
</gene>
<dbReference type="Proteomes" id="UP000237105">
    <property type="component" value="Unassembled WGS sequence"/>
</dbReference>
<evidence type="ECO:0000313" key="2">
    <source>
        <dbReference type="Proteomes" id="UP000237105"/>
    </source>
</evidence>